<keyword evidence="12" id="KW-0325">Glycoprotein</keyword>
<evidence type="ECO:0000256" key="2">
    <source>
        <dbReference type="ARBA" id="ARBA00004651"/>
    </source>
</evidence>
<dbReference type="GO" id="GO:0005886">
    <property type="term" value="C:plasma membrane"/>
    <property type="evidence" value="ECO:0007669"/>
    <property type="project" value="UniProtKB-SubCell"/>
</dbReference>
<organism evidence="15">
    <name type="scientific">Bradysia odoriphaga</name>
    <dbReference type="NCBI Taxonomy" id="1564500"/>
    <lineage>
        <taxon>Eukaryota</taxon>
        <taxon>Metazoa</taxon>
        <taxon>Ecdysozoa</taxon>
        <taxon>Arthropoda</taxon>
        <taxon>Hexapoda</taxon>
        <taxon>Insecta</taxon>
        <taxon>Pterygota</taxon>
        <taxon>Neoptera</taxon>
        <taxon>Endopterygota</taxon>
        <taxon>Diptera</taxon>
        <taxon>Nematocera</taxon>
        <taxon>Sciaroidea</taxon>
        <taxon>Sciaridae</taxon>
        <taxon>Bradysia</taxon>
    </lineage>
</organism>
<evidence type="ECO:0000256" key="5">
    <source>
        <dbReference type="ARBA" id="ARBA00022606"/>
    </source>
</evidence>
<keyword evidence="11" id="KW-0675">Receptor</keyword>
<keyword evidence="8 14" id="KW-1133">Transmembrane helix</keyword>
<keyword evidence="10" id="KW-1015">Disulfide bond</keyword>
<dbReference type="PANTHER" id="PTHR11923">
    <property type="entry name" value="SCAVENGER RECEPTOR CLASS B TYPE-1 SR-B1"/>
    <property type="match status" value="1"/>
</dbReference>
<accession>A0A6B9C9Z9</accession>
<sequence length="512" mass="58735">MKSKFLEIVTKKWLGDVKLRVLLSVFLIFIGALIIFYIKPQVVRIIVKYLFVAKPGRFVRNKLETKIGFKYKLYLWNVTNPNEIEAGIEKPKLQEIGPYIFHEYKQKVNSQDNATEDTVSYNFWSAYTFSPELSAPLTGEEKITLLNAVITSGVVKVHAERPHLLNLVVEAMDIIFKKPSSIFVTMKAIEFIDNGIEIDCNHTELSARAVCAEMRRSNLLSIMNDDKTLLRFRWFDSIKNDSIQVRYTVMRGSKNVRNVGRVIAINDRPLSVYKHDEKCNVINGTDTMTLPPFQYRDEILWIFSDAACKSFPLRFKYKTRVRGIKVTYKYLRFSDPLMSPTCECNEFTGCAVRGTLDLYQCLKLFLSASSPHYYLAEASIRDTVDGMNPDANLHETGCYLDLQLGVPLIARQRVQVNILLKRIPEYPIFSSIAGDIWFPLLWYEESFEIEKSDFSLIVVAKVLQNILLGIAYIIMTLGIGICAVTMAFILHRYVRDHVSVKPTEQTESSNQS</sequence>
<dbReference type="GO" id="GO:0005044">
    <property type="term" value="F:scavenger receptor activity"/>
    <property type="evidence" value="ECO:0007669"/>
    <property type="project" value="TreeGrafter"/>
</dbReference>
<dbReference type="InterPro" id="IPR002159">
    <property type="entry name" value="CD36_fam"/>
</dbReference>
<evidence type="ECO:0000256" key="4">
    <source>
        <dbReference type="ARBA" id="ARBA00022475"/>
    </source>
</evidence>
<dbReference type="PANTHER" id="PTHR11923:SF69">
    <property type="entry name" value="SENSORY NEURON MEMBRANE PROTEIN 1"/>
    <property type="match status" value="1"/>
</dbReference>
<keyword evidence="4" id="KW-1003">Cell membrane</keyword>
<keyword evidence="6 14" id="KW-0812">Transmembrane</keyword>
<evidence type="ECO:0000256" key="10">
    <source>
        <dbReference type="ARBA" id="ARBA00023157"/>
    </source>
</evidence>
<evidence type="ECO:0000256" key="7">
    <source>
        <dbReference type="ARBA" id="ARBA00022725"/>
    </source>
</evidence>
<evidence type="ECO:0000256" key="1">
    <source>
        <dbReference type="ARBA" id="ARBA00003156"/>
    </source>
</evidence>
<evidence type="ECO:0000256" key="14">
    <source>
        <dbReference type="SAM" id="Phobius"/>
    </source>
</evidence>
<comment type="similarity">
    <text evidence="3">Belongs to the CD36 family.</text>
</comment>
<dbReference type="GO" id="GO:0005737">
    <property type="term" value="C:cytoplasm"/>
    <property type="evidence" value="ECO:0007669"/>
    <property type="project" value="TreeGrafter"/>
</dbReference>
<evidence type="ECO:0000256" key="12">
    <source>
        <dbReference type="ARBA" id="ARBA00023180"/>
    </source>
</evidence>
<dbReference type="GO" id="GO:0007608">
    <property type="term" value="P:sensory perception of smell"/>
    <property type="evidence" value="ECO:0007669"/>
    <property type="project" value="UniProtKB-KW"/>
</dbReference>
<evidence type="ECO:0000256" key="13">
    <source>
        <dbReference type="ARBA" id="ARBA00040646"/>
    </source>
</evidence>
<keyword evidence="7" id="KW-0552">Olfaction</keyword>
<feature type="transmembrane region" description="Helical" evidence="14">
    <location>
        <begin position="466"/>
        <end position="490"/>
    </location>
</feature>
<dbReference type="Pfam" id="PF01130">
    <property type="entry name" value="CD36"/>
    <property type="match status" value="1"/>
</dbReference>
<dbReference type="EMBL" id="MK249053">
    <property type="protein sequence ID" value="QGW45467.1"/>
    <property type="molecule type" value="mRNA"/>
</dbReference>
<comment type="function">
    <text evidence="1">Plays an olfactory role that is not restricted to pheromone sensitivity.</text>
</comment>
<comment type="subcellular location">
    <subcellularLocation>
        <location evidence="2">Cell membrane</location>
        <topology evidence="2">Multi-pass membrane protein</topology>
    </subcellularLocation>
</comment>
<proteinExistence type="evidence at transcript level"/>
<evidence type="ECO:0000256" key="9">
    <source>
        <dbReference type="ARBA" id="ARBA00023136"/>
    </source>
</evidence>
<evidence type="ECO:0000256" key="11">
    <source>
        <dbReference type="ARBA" id="ARBA00023170"/>
    </source>
</evidence>
<evidence type="ECO:0000256" key="3">
    <source>
        <dbReference type="ARBA" id="ARBA00010532"/>
    </source>
</evidence>
<name>A0A6B9C9Z9_9DIPT</name>
<evidence type="ECO:0000313" key="15">
    <source>
        <dbReference type="EMBL" id="QGW45467.1"/>
    </source>
</evidence>
<protein>
    <recommendedName>
        <fullName evidence="13">Sensory neuron membrane protein 1</fullName>
    </recommendedName>
</protein>
<reference evidence="15" key="1">
    <citation type="submission" date="2018-11" db="EMBL/GenBank/DDBJ databases">
        <authorList>
            <person name="Zhao Y."/>
            <person name="Mu W."/>
            <person name="Zhou C."/>
        </authorList>
    </citation>
    <scope>NUCLEOTIDE SEQUENCE</scope>
</reference>
<evidence type="ECO:0000256" key="8">
    <source>
        <dbReference type="ARBA" id="ARBA00022989"/>
    </source>
</evidence>
<keyword evidence="9 14" id="KW-0472">Membrane</keyword>
<dbReference type="PRINTS" id="PR01609">
    <property type="entry name" value="CD36FAMILY"/>
</dbReference>
<dbReference type="AlphaFoldDB" id="A0A6B9C9Z9"/>
<evidence type="ECO:0000256" key="6">
    <source>
        <dbReference type="ARBA" id="ARBA00022692"/>
    </source>
</evidence>
<feature type="transmembrane region" description="Helical" evidence="14">
    <location>
        <begin position="21"/>
        <end position="38"/>
    </location>
</feature>
<keyword evidence="5" id="KW-0716">Sensory transduction</keyword>